<gene>
    <name evidence="4" type="ORF">IV203_028548</name>
</gene>
<evidence type="ECO:0000313" key="5">
    <source>
        <dbReference type="Proteomes" id="UP000693970"/>
    </source>
</evidence>
<evidence type="ECO:0000256" key="2">
    <source>
        <dbReference type="SAM" id="SignalP"/>
    </source>
</evidence>
<dbReference type="PANTHER" id="PTHR22946">
    <property type="entry name" value="DIENELACTONE HYDROLASE DOMAIN-CONTAINING PROTEIN-RELATED"/>
    <property type="match status" value="1"/>
</dbReference>
<protein>
    <submittedName>
        <fullName evidence="4">Alpha/beta fold family hydrolase</fullName>
    </submittedName>
</protein>
<dbReference type="AlphaFoldDB" id="A0A9K3PZS9"/>
<evidence type="ECO:0000256" key="1">
    <source>
        <dbReference type="ARBA" id="ARBA00022801"/>
    </source>
</evidence>
<dbReference type="OrthoDB" id="2498029at2759"/>
<accession>A0A9K3PZS9</accession>
<dbReference type="EMBL" id="JAGRRH010000007">
    <property type="protein sequence ID" value="KAG7365878.1"/>
    <property type="molecule type" value="Genomic_DNA"/>
</dbReference>
<reference evidence="4" key="2">
    <citation type="submission" date="2021-04" db="EMBL/GenBank/DDBJ databases">
        <authorList>
            <person name="Podell S."/>
        </authorList>
    </citation>
    <scope>NUCLEOTIDE SEQUENCE</scope>
    <source>
        <strain evidence="4">Hildebrandi</strain>
    </source>
</reference>
<name>A0A9K3PZS9_9STRA</name>
<dbReference type="InterPro" id="IPR050261">
    <property type="entry name" value="FrsA_esterase"/>
</dbReference>
<feature type="signal peptide" evidence="2">
    <location>
        <begin position="1"/>
        <end position="23"/>
    </location>
</feature>
<keyword evidence="1 4" id="KW-0378">Hydrolase</keyword>
<organism evidence="4 5">
    <name type="scientific">Nitzschia inconspicua</name>
    <dbReference type="NCBI Taxonomy" id="303405"/>
    <lineage>
        <taxon>Eukaryota</taxon>
        <taxon>Sar</taxon>
        <taxon>Stramenopiles</taxon>
        <taxon>Ochrophyta</taxon>
        <taxon>Bacillariophyta</taxon>
        <taxon>Bacillariophyceae</taxon>
        <taxon>Bacillariophycidae</taxon>
        <taxon>Bacillariales</taxon>
        <taxon>Bacillariaceae</taxon>
        <taxon>Nitzschia</taxon>
    </lineage>
</organism>
<proteinExistence type="predicted"/>
<dbReference type="InterPro" id="IPR022742">
    <property type="entry name" value="Hydrolase_4"/>
</dbReference>
<reference evidence="4" key="1">
    <citation type="journal article" date="2021" name="Sci. Rep.">
        <title>Diploid genomic architecture of Nitzschia inconspicua, an elite biomass production diatom.</title>
        <authorList>
            <person name="Oliver A."/>
            <person name="Podell S."/>
            <person name="Pinowska A."/>
            <person name="Traller J.C."/>
            <person name="Smith S.R."/>
            <person name="McClure R."/>
            <person name="Beliaev A."/>
            <person name="Bohutskyi P."/>
            <person name="Hill E.A."/>
            <person name="Rabines A."/>
            <person name="Zheng H."/>
            <person name="Allen L.Z."/>
            <person name="Kuo A."/>
            <person name="Grigoriev I.V."/>
            <person name="Allen A.E."/>
            <person name="Hazlebeck D."/>
            <person name="Allen E.E."/>
        </authorList>
    </citation>
    <scope>NUCLEOTIDE SEQUENCE</scope>
    <source>
        <strain evidence="4">Hildebrandi</strain>
    </source>
</reference>
<comment type="caution">
    <text evidence="4">The sequence shown here is derived from an EMBL/GenBank/DDBJ whole genome shotgun (WGS) entry which is preliminary data.</text>
</comment>
<dbReference type="Pfam" id="PF12146">
    <property type="entry name" value="Hydrolase_4"/>
    <property type="match status" value="1"/>
</dbReference>
<keyword evidence="2" id="KW-0732">Signal</keyword>
<keyword evidence="5" id="KW-1185">Reference proteome</keyword>
<evidence type="ECO:0000313" key="4">
    <source>
        <dbReference type="EMBL" id="KAG7365878.1"/>
    </source>
</evidence>
<dbReference type="PANTHER" id="PTHR22946:SF9">
    <property type="entry name" value="POLYKETIDE TRANSFERASE AF380"/>
    <property type="match status" value="1"/>
</dbReference>
<dbReference type="Proteomes" id="UP000693970">
    <property type="component" value="Unassembled WGS sequence"/>
</dbReference>
<dbReference type="GO" id="GO:0016788">
    <property type="term" value="F:hydrolase activity, acting on ester bonds"/>
    <property type="evidence" value="ECO:0007669"/>
    <property type="project" value="UniProtKB-ARBA"/>
</dbReference>
<feature type="chain" id="PRO_5039898262" evidence="2">
    <location>
        <begin position="24"/>
        <end position="362"/>
    </location>
</feature>
<sequence>MSSFAKLALLGAALAAVYQLAPGDPAWVTELKEPPSGSFERMQFIGGDDTTILSGRLFLPPPPPNKEEEEGNAAPPPLIVMANGLGLTQDSNIGSFIQAFNNAGFAVVTFDYATFGYSGGWPRHQVKPERHVADLKALLRYLKRNASDLPIDIERVALWGTSMGGGHVLTVAADVATTTDDVLPIKAIVGNVPHVKSALESIVGTFLRDPATTLTGLVKVTGALVKWALAQVLTGKTTYIPLHGPPGSAAMMQNPGDDEGYGRLILKETRQSGWTNLASVGSVVPTLLYRPFNTVGRIQVPVLLVVAEKDFLCPAAAAVDAAANIKNARLFSMPDIGHFDVYDGNKLHTVLEETVAFLKEHL</sequence>
<feature type="domain" description="Serine aminopeptidase S33" evidence="3">
    <location>
        <begin position="79"/>
        <end position="177"/>
    </location>
</feature>
<evidence type="ECO:0000259" key="3">
    <source>
        <dbReference type="Pfam" id="PF12146"/>
    </source>
</evidence>